<dbReference type="Pfam" id="PF13197">
    <property type="entry name" value="DUF4013"/>
    <property type="match status" value="1"/>
</dbReference>
<dbReference type="AlphaFoldDB" id="A3ZN47"/>
<evidence type="ECO:0008006" key="5">
    <source>
        <dbReference type="Google" id="ProtNLM"/>
    </source>
</evidence>
<keyword evidence="2" id="KW-1133">Transmembrane helix</keyword>
<proteinExistence type="predicted"/>
<gene>
    <name evidence="3" type="ORF">DSM3645_01640</name>
</gene>
<keyword evidence="2" id="KW-0472">Membrane</keyword>
<accession>A3ZN47</accession>
<feature type="transmembrane region" description="Helical" evidence="2">
    <location>
        <begin position="53"/>
        <end position="73"/>
    </location>
</feature>
<sequence>MSNDPSNPFQSPSGDSYQDSSKTPNLPIPSRDSIDYMSAYTKFFEHPEWVNGLLLSSLATIIPIIGGLILAGYEYDNVARTLTGRGERPYSPFTFDRFGEYIMRSLWVFLYGLCCSIVIIPIFIVCMIIMGVLSSLGDGALGVIGGILGFVLYVGTILLLNFAMIPGTLRVALTNDIAQGFDFGYITDFVRKMWIEQILVVLFLTFSSIIVLNIGLLICCIGVIPAMVIAWFAMSQLMMQLYQVYVSRGGKTFDITP</sequence>
<feature type="transmembrane region" description="Helical" evidence="2">
    <location>
        <begin position="139"/>
        <end position="160"/>
    </location>
</feature>
<dbReference type="STRING" id="314230.DSM3645_01640"/>
<dbReference type="EMBL" id="AANZ01000002">
    <property type="protein sequence ID" value="EAQ82376.1"/>
    <property type="molecule type" value="Genomic_DNA"/>
</dbReference>
<feature type="transmembrane region" description="Helical" evidence="2">
    <location>
        <begin position="106"/>
        <end position="133"/>
    </location>
</feature>
<name>A3ZN47_9BACT</name>
<dbReference type="HOGENOM" id="CLU_983008_0_0_0"/>
<evidence type="ECO:0000313" key="4">
    <source>
        <dbReference type="Proteomes" id="UP000004358"/>
    </source>
</evidence>
<evidence type="ECO:0000256" key="2">
    <source>
        <dbReference type="SAM" id="Phobius"/>
    </source>
</evidence>
<evidence type="ECO:0000256" key="1">
    <source>
        <dbReference type="SAM" id="MobiDB-lite"/>
    </source>
</evidence>
<feature type="compositionally biased region" description="Polar residues" evidence="1">
    <location>
        <begin position="1"/>
        <end position="24"/>
    </location>
</feature>
<comment type="caution">
    <text evidence="3">The sequence shown here is derived from an EMBL/GenBank/DDBJ whole genome shotgun (WGS) entry which is preliminary data.</text>
</comment>
<feature type="transmembrane region" description="Helical" evidence="2">
    <location>
        <begin position="199"/>
        <end position="232"/>
    </location>
</feature>
<keyword evidence="2" id="KW-0812">Transmembrane</keyword>
<dbReference type="RefSeq" id="WP_002650219.1">
    <property type="nucleotide sequence ID" value="NZ_AANZ01000002.1"/>
</dbReference>
<feature type="region of interest" description="Disordered" evidence="1">
    <location>
        <begin position="1"/>
        <end position="29"/>
    </location>
</feature>
<reference evidence="3 4" key="1">
    <citation type="submission" date="2006-02" db="EMBL/GenBank/DDBJ databases">
        <authorList>
            <person name="Amann R."/>
            <person name="Ferriera S."/>
            <person name="Johnson J."/>
            <person name="Kravitz S."/>
            <person name="Halpern A."/>
            <person name="Remington K."/>
            <person name="Beeson K."/>
            <person name="Tran B."/>
            <person name="Rogers Y.-H."/>
            <person name="Friedman R."/>
            <person name="Venter J.C."/>
        </authorList>
    </citation>
    <scope>NUCLEOTIDE SEQUENCE [LARGE SCALE GENOMIC DNA]</scope>
    <source>
        <strain evidence="3 4">DSM 3645</strain>
    </source>
</reference>
<protein>
    <recommendedName>
        <fullName evidence="5">DUF4013 domain-containing protein</fullName>
    </recommendedName>
</protein>
<dbReference type="OrthoDB" id="267029at2"/>
<dbReference type="Proteomes" id="UP000004358">
    <property type="component" value="Unassembled WGS sequence"/>
</dbReference>
<evidence type="ECO:0000313" key="3">
    <source>
        <dbReference type="EMBL" id="EAQ82376.1"/>
    </source>
</evidence>
<organism evidence="3 4">
    <name type="scientific">Blastopirellula marina DSM 3645</name>
    <dbReference type="NCBI Taxonomy" id="314230"/>
    <lineage>
        <taxon>Bacteria</taxon>
        <taxon>Pseudomonadati</taxon>
        <taxon>Planctomycetota</taxon>
        <taxon>Planctomycetia</taxon>
        <taxon>Pirellulales</taxon>
        <taxon>Pirellulaceae</taxon>
        <taxon>Blastopirellula</taxon>
    </lineage>
</organism>
<dbReference type="InterPro" id="IPR025098">
    <property type="entry name" value="DUF4013"/>
</dbReference>